<keyword evidence="2" id="KW-1185">Reference proteome</keyword>
<reference evidence="1 2" key="1">
    <citation type="submission" date="2019-08" db="EMBL/GenBank/DDBJ databases">
        <title>In-depth cultivation of the pig gut microbiome towards novel bacterial diversity and tailored functional studies.</title>
        <authorList>
            <person name="Wylensek D."/>
            <person name="Hitch T.C.A."/>
            <person name="Clavel T."/>
        </authorList>
    </citation>
    <scope>NUCLEOTIDE SEQUENCE [LARGE SCALE GENOMIC DNA]</scope>
    <source>
        <strain evidence="1 2">MUC/MUC-530-WT-4D</strain>
    </source>
</reference>
<evidence type="ECO:0000313" key="2">
    <source>
        <dbReference type="Proteomes" id="UP000474024"/>
    </source>
</evidence>
<proteinExistence type="predicted"/>
<comment type="caution">
    <text evidence="1">The sequence shown here is derived from an EMBL/GenBank/DDBJ whole genome shotgun (WGS) entry which is preliminary data.</text>
</comment>
<accession>A0A6L5YTH1</accession>
<dbReference type="RefSeq" id="WP_154429972.1">
    <property type="nucleotide sequence ID" value="NZ_VUNI01000012.1"/>
</dbReference>
<gene>
    <name evidence="1" type="ORF">FYJ75_08220</name>
</gene>
<evidence type="ECO:0000313" key="1">
    <source>
        <dbReference type="EMBL" id="MST75011.1"/>
    </source>
</evidence>
<dbReference type="AlphaFoldDB" id="A0A6L5YTH1"/>
<dbReference type="EMBL" id="VUNI01000012">
    <property type="protein sequence ID" value="MST75011.1"/>
    <property type="molecule type" value="Genomic_DNA"/>
</dbReference>
<name>A0A6L5YTH1_9FIRM</name>
<dbReference type="Proteomes" id="UP000474024">
    <property type="component" value="Unassembled WGS sequence"/>
</dbReference>
<sequence length="227" mass="25910">MAKVNTIANNGLTIVENYNKLLEQFRKTKTIDDVRILVASVRDFISVYKRVDKNMVNEIYEKLQGKLQDMVAENAFVYDRMNNRVEEIRNRGYDYANEKDDTQAVQSKALQLMSQMPKVMNSNHANRITKVLTDSINSGVIGSKAVLELLKYPAYADMVSAKIRERAFEGSKSSAEQAFDRLKESELKEAEQGLASVYMQGFHLRNIEKQVNAFKKPSAWNPDEQTA</sequence>
<protein>
    <submittedName>
        <fullName evidence="1">Uncharacterized protein</fullName>
    </submittedName>
</protein>
<organism evidence="1 2">
    <name type="scientific">Roseburia porci</name>
    <dbReference type="NCBI Taxonomy" id="2605790"/>
    <lineage>
        <taxon>Bacteria</taxon>
        <taxon>Bacillati</taxon>
        <taxon>Bacillota</taxon>
        <taxon>Clostridia</taxon>
        <taxon>Lachnospirales</taxon>
        <taxon>Lachnospiraceae</taxon>
        <taxon>Roseburia</taxon>
    </lineage>
</organism>